<dbReference type="Proteomes" id="UP000027265">
    <property type="component" value="Unassembled WGS sequence"/>
</dbReference>
<name>A0A067PER4_9AGAM</name>
<sequence length="142" mass="15871">MSSAPTQTASGSKRAASVSEDGGAHKKQKEKATEETREERRANSEIRRTQMDAVMEQCQARLLDILRTSLNADDGQEGLAPSTKTLISEVTQEMAYKAMEITLEEDRVKLYDEVDDYINTMLVVTRAASERLKAARNAEMRD</sequence>
<gene>
    <name evidence="2" type="ORF">JAAARDRAFT_201284</name>
</gene>
<dbReference type="HOGENOM" id="CLU_151418_0_0_1"/>
<evidence type="ECO:0000256" key="1">
    <source>
        <dbReference type="SAM" id="MobiDB-lite"/>
    </source>
</evidence>
<dbReference type="EMBL" id="KL197907">
    <property type="protein sequence ID" value="KDQ48946.1"/>
    <property type="molecule type" value="Genomic_DNA"/>
</dbReference>
<reference evidence="3" key="1">
    <citation type="journal article" date="2014" name="Proc. Natl. Acad. Sci. U.S.A.">
        <title>Extensive sampling of basidiomycete genomes demonstrates inadequacy of the white-rot/brown-rot paradigm for wood decay fungi.</title>
        <authorList>
            <person name="Riley R."/>
            <person name="Salamov A.A."/>
            <person name="Brown D.W."/>
            <person name="Nagy L.G."/>
            <person name="Floudas D."/>
            <person name="Held B.W."/>
            <person name="Levasseur A."/>
            <person name="Lombard V."/>
            <person name="Morin E."/>
            <person name="Otillar R."/>
            <person name="Lindquist E.A."/>
            <person name="Sun H."/>
            <person name="LaButti K.M."/>
            <person name="Schmutz J."/>
            <person name="Jabbour D."/>
            <person name="Luo H."/>
            <person name="Baker S.E."/>
            <person name="Pisabarro A.G."/>
            <person name="Walton J.D."/>
            <person name="Blanchette R.A."/>
            <person name="Henrissat B."/>
            <person name="Martin F."/>
            <person name="Cullen D."/>
            <person name="Hibbett D.S."/>
            <person name="Grigoriev I.V."/>
        </authorList>
    </citation>
    <scope>NUCLEOTIDE SEQUENCE [LARGE SCALE GENOMIC DNA]</scope>
    <source>
        <strain evidence="3">MUCL 33604</strain>
    </source>
</reference>
<feature type="compositionally biased region" description="Polar residues" evidence="1">
    <location>
        <begin position="1"/>
        <end position="11"/>
    </location>
</feature>
<feature type="region of interest" description="Disordered" evidence="1">
    <location>
        <begin position="1"/>
        <end position="50"/>
    </location>
</feature>
<dbReference type="AlphaFoldDB" id="A0A067PER4"/>
<proteinExistence type="predicted"/>
<protein>
    <submittedName>
        <fullName evidence="2">Uncharacterized protein</fullName>
    </submittedName>
</protein>
<feature type="compositionally biased region" description="Basic and acidic residues" evidence="1">
    <location>
        <begin position="30"/>
        <end position="50"/>
    </location>
</feature>
<dbReference type="InParanoid" id="A0A067PER4"/>
<evidence type="ECO:0000313" key="2">
    <source>
        <dbReference type="EMBL" id="KDQ48946.1"/>
    </source>
</evidence>
<keyword evidence="3" id="KW-1185">Reference proteome</keyword>
<organism evidence="2 3">
    <name type="scientific">Jaapia argillacea MUCL 33604</name>
    <dbReference type="NCBI Taxonomy" id="933084"/>
    <lineage>
        <taxon>Eukaryota</taxon>
        <taxon>Fungi</taxon>
        <taxon>Dikarya</taxon>
        <taxon>Basidiomycota</taxon>
        <taxon>Agaricomycotina</taxon>
        <taxon>Agaricomycetes</taxon>
        <taxon>Agaricomycetidae</taxon>
        <taxon>Jaapiales</taxon>
        <taxon>Jaapiaceae</taxon>
        <taxon>Jaapia</taxon>
    </lineage>
</organism>
<accession>A0A067PER4</accession>
<evidence type="ECO:0000313" key="3">
    <source>
        <dbReference type="Proteomes" id="UP000027265"/>
    </source>
</evidence>